<evidence type="ECO:0000256" key="11">
    <source>
        <dbReference type="ARBA" id="ARBA00023180"/>
    </source>
</evidence>
<dbReference type="GO" id="GO:0007229">
    <property type="term" value="P:integrin-mediated signaling pathway"/>
    <property type="evidence" value="ECO:0007669"/>
    <property type="project" value="UniProtKB-KW"/>
</dbReference>
<proteinExistence type="evidence at transcript level"/>
<dbReference type="EMBL" id="KC715738">
    <property type="protein sequence ID" value="AHH32889.1"/>
    <property type="molecule type" value="mRNA"/>
</dbReference>
<dbReference type="Gene3D" id="1.20.5.930">
    <property type="entry name" value="Bicelle-embedded integrin alpha(iib) transmembrane segment"/>
    <property type="match status" value="1"/>
</dbReference>
<dbReference type="Pfam" id="PF08441">
    <property type="entry name" value="Integrin_A_Ig_1"/>
    <property type="match status" value="1"/>
</dbReference>
<keyword evidence="6 13" id="KW-0130">Cell adhesion</keyword>
<dbReference type="Gene3D" id="2.60.40.1460">
    <property type="entry name" value="Integrin domains. Chain A, domain 2"/>
    <property type="match status" value="1"/>
</dbReference>
<dbReference type="InterPro" id="IPR013519">
    <property type="entry name" value="Int_alpha_beta-p"/>
</dbReference>
<feature type="domain" description="Integrin alpha first immunoglubulin-like" evidence="16">
    <location>
        <begin position="526"/>
        <end position="652"/>
    </location>
</feature>
<dbReference type="InterPro" id="IPR028994">
    <property type="entry name" value="Integrin_alpha_N"/>
</dbReference>
<dbReference type="InterPro" id="IPR013649">
    <property type="entry name" value="Integrin_alpha_Ig-like_1"/>
</dbReference>
<feature type="domain" description="Integrin alpha third immunoglobulin-like" evidence="18">
    <location>
        <begin position="844"/>
        <end position="920"/>
    </location>
</feature>
<dbReference type="Gene3D" id="2.130.10.130">
    <property type="entry name" value="Integrin alpha, N-terminal"/>
    <property type="match status" value="1"/>
</dbReference>
<evidence type="ECO:0000259" key="17">
    <source>
        <dbReference type="Pfam" id="PF20805"/>
    </source>
</evidence>
<evidence type="ECO:0000256" key="5">
    <source>
        <dbReference type="ARBA" id="ARBA00022737"/>
    </source>
</evidence>
<evidence type="ECO:0000256" key="15">
    <source>
        <dbReference type="SAM" id="SignalP"/>
    </source>
</evidence>
<feature type="repeat" description="FG-GAP" evidence="12">
    <location>
        <begin position="45"/>
        <end position="105"/>
    </location>
</feature>
<reference evidence="19" key="1">
    <citation type="journal article" date="2014" name="Biomed. Res. Int.">
        <title>Bioinformatic prediction of WSSV-host protein-protein interaction.</title>
        <authorList>
            <person name="Sun Z."/>
            <person name="Li S."/>
            <person name="Li F."/>
            <person name="Xiang J."/>
        </authorList>
    </citation>
    <scope>NUCLEOTIDE SEQUENCE</scope>
</reference>
<evidence type="ECO:0000259" key="18">
    <source>
        <dbReference type="Pfam" id="PF20806"/>
    </source>
</evidence>
<dbReference type="Gene3D" id="2.60.40.1530">
    <property type="entry name" value="ntegrin, alpha v. Chain A, domain 4"/>
    <property type="match status" value="1"/>
</dbReference>
<evidence type="ECO:0000313" key="19">
    <source>
        <dbReference type="EMBL" id="AHH32889.1"/>
    </source>
</evidence>
<feature type="chain" id="PRO_5001975543" evidence="15">
    <location>
        <begin position="39"/>
        <end position="1116"/>
    </location>
</feature>
<gene>
    <name evidence="19" type="primary">ITGA8</name>
</gene>
<evidence type="ECO:0000256" key="13">
    <source>
        <dbReference type="RuleBase" id="RU003762"/>
    </source>
</evidence>
<evidence type="ECO:0000256" key="14">
    <source>
        <dbReference type="SAM" id="MobiDB-lite"/>
    </source>
</evidence>
<name>A0A0A0PGJ5_PENCE</name>
<accession>A0A0A0PGJ5</accession>
<dbReference type="SUPFAM" id="SSF69318">
    <property type="entry name" value="Integrin alpha N-terminal domain"/>
    <property type="match status" value="1"/>
</dbReference>
<dbReference type="Pfam" id="PF20805">
    <property type="entry name" value="Integrin_A_Ig_2"/>
    <property type="match status" value="1"/>
</dbReference>
<dbReference type="GO" id="GO:0007157">
    <property type="term" value="P:heterophilic cell-cell adhesion via plasma membrane cell adhesion molecules"/>
    <property type="evidence" value="ECO:0007669"/>
    <property type="project" value="UniProtKB-ARBA"/>
</dbReference>
<sequence length="1116" mass="123150">MLRSRARRRGGGSSLGGVPSWPLSLALLCALALHQAVAFNVNLEDVQVLQPPMQTGIHFGFSLAHFFNGTDRRLLVGAPLANTSQDVSQPGALYSCDLGSSPSCTQVEVDTRNADDKYASWIHEDKKENQGLGFSLVASEEIVVVCAPRWHVYEKLVGGNKDLASGICFFARAPDFNKFTAFAPAYDVIGSATKDVSYTNNGTCQVGISMSYSEATESISFGSPGCWSWQGDVWNINKDSLKDKDTFHRAEQIDFSDVDLTSSSEGRYTSLADLYLGYSVANITYANKPAIVSAMPRPISTHDLRVEEKSSVFGPMILIFENGQEKLKVMDTIKPPLNKSSKFEATMESMFSYFGYSLTAADVNGDGLDDLVVGAPLYHNSSHHDQGAVFVYMQKNFAFGGDGVTGSEMKLESDSPSRMGQESYGRFGSCVASVGDLDGDGFQDIAVGAPFLASGGKVFIYQGSAIGLGKTPSQVIDAMEMDSSVRPLKGFGFAIAQKMPDETRKGFDVGIGVFNSDKVLVFKTKEVITMEWNVTFADKMDLTNATCYYTGSDMAVGKYPCVMMKTCFLYQVMNAKTKTKQALEFTMKLEADVKQQEKRLLFDNARSEMNLTFSVEKDNALCQDKIVFAKKDIRELVQPFVIRAEVAMKKEASQSVILDERANRVLEVELPIKVQCKGGEADECMSDLTLDYELKGSYQLKRTDTITVAFTVENRGEVAYNTRLAIESRGDLISKEKVDSADGVVCETKQKPQRVECEVDVIFKAGQKKFDVYLTPQKSFFDSLEKHPAYFTVEATVETTSKQVNPDASTKNFQIPIEVPGDLDLTKEESDPYHVSYNSSSYFKNPGAASTELELGEEVIHTYKLYNKHPYPIYSTSLTISWPLKMEDHYLLYLLDNPKIEGVKASCIYENGEIDEFSLSIASNDLAEGNTFSRAPDSGAVTYAARKSEPGVQYMEIFCTLGELDKESQVIVQLRSRIVQKSLAEISFKGGLVNSSVGVQVMHLPLNATRPSPVETSVSTSISSLPSGTVPWWVYLLAALGGLLLLLIIVLILWKCGYFKRKRVETADETEAEKDTKDKQEDEEDLPTTPQSPMLKETEEANDDFTFSRPKSTQPV</sequence>
<feature type="region of interest" description="Disordered" evidence="14">
    <location>
        <begin position="1066"/>
        <end position="1116"/>
    </location>
</feature>
<dbReference type="Pfam" id="PF20806">
    <property type="entry name" value="Integrin_A_Ig_3"/>
    <property type="match status" value="1"/>
</dbReference>
<dbReference type="PANTHER" id="PTHR23220">
    <property type="entry name" value="INTEGRIN ALPHA"/>
    <property type="match status" value="1"/>
</dbReference>
<evidence type="ECO:0000256" key="1">
    <source>
        <dbReference type="ARBA" id="ARBA00004479"/>
    </source>
</evidence>
<evidence type="ECO:0000259" key="16">
    <source>
        <dbReference type="Pfam" id="PF08441"/>
    </source>
</evidence>
<keyword evidence="11" id="KW-0325">Glycoprotein</keyword>
<dbReference type="Pfam" id="PF01839">
    <property type="entry name" value="FG-GAP"/>
    <property type="match status" value="2"/>
</dbReference>
<dbReference type="SUPFAM" id="SSF69179">
    <property type="entry name" value="Integrin domains"/>
    <property type="match status" value="2"/>
</dbReference>
<evidence type="ECO:0000256" key="4">
    <source>
        <dbReference type="ARBA" id="ARBA00022729"/>
    </source>
</evidence>
<evidence type="ECO:0000256" key="6">
    <source>
        <dbReference type="ARBA" id="ARBA00022889"/>
    </source>
</evidence>
<dbReference type="PANTHER" id="PTHR23220:SF122">
    <property type="entry name" value="INTEGRIN ALPHA-PS1"/>
    <property type="match status" value="1"/>
</dbReference>
<feature type="signal peptide" evidence="15">
    <location>
        <begin position="1"/>
        <end position="38"/>
    </location>
</feature>
<evidence type="ECO:0000256" key="10">
    <source>
        <dbReference type="ARBA" id="ARBA00023170"/>
    </source>
</evidence>
<dbReference type="SMART" id="SM00191">
    <property type="entry name" value="Int_alpha"/>
    <property type="match status" value="3"/>
</dbReference>
<dbReference type="GO" id="GO:0033627">
    <property type="term" value="P:cell adhesion mediated by integrin"/>
    <property type="evidence" value="ECO:0007669"/>
    <property type="project" value="TreeGrafter"/>
</dbReference>
<dbReference type="InterPro" id="IPR000413">
    <property type="entry name" value="Integrin_alpha"/>
</dbReference>
<dbReference type="GO" id="GO:0005178">
    <property type="term" value="F:integrin binding"/>
    <property type="evidence" value="ECO:0007669"/>
    <property type="project" value="TreeGrafter"/>
</dbReference>
<dbReference type="GO" id="GO:0008305">
    <property type="term" value="C:integrin complex"/>
    <property type="evidence" value="ECO:0007669"/>
    <property type="project" value="InterPro"/>
</dbReference>
<dbReference type="OrthoDB" id="5573735at2759"/>
<dbReference type="GO" id="GO:0007160">
    <property type="term" value="P:cell-matrix adhesion"/>
    <property type="evidence" value="ECO:0007669"/>
    <property type="project" value="TreeGrafter"/>
</dbReference>
<dbReference type="SMR" id="A0A0A0PGJ5"/>
<evidence type="ECO:0000256" key="2">
    <source>
        <dbReference type="ARBA" id="ARBA00008054"/>
    </source>
</evidence>
<dbReference type="InterPro" id="IPR048285">
    <property type="entry name" value="Integrin_alpha_Ig-like_2"/>
</dbReference>
<dbReference type="GO" id="GO:0048513">
    <property type="term" value="P:animal organ development"/>
    <property type="evidence" value="ECO:0007669"/>
    <property type="project" value="UniProtKB-ARBA"/>
</dbReference>
<dbReference type="GO" id="GO:0009897">
    <property type="term" value="C:external side of plasma membrane"/>
    <property type="evidence" value="ECO:0007669"/>
    <property type="project" value="TreeGrafter"/>
</dbReference>
<keyword evidence="10 13" id="KW-0675">Receptor</keyword>
<dbReference type="PROSITE" id="PS51470">
    <property type="entry name" value="FG_GAP"/>
    <property type="match status" value="3"/>
</dbReference>
<keyword evidence="7 13" id="KW-1133">Transmembrane helix</keyword>
<organism evidence="19">
    <name type="scientific">Penaeus chinensis</name>
    <name type="common">Fleshy prawn</name>
    <name type="synonym">Fenneropenaeus chinensis</name>
    <dbReference type="NCBI Taxonomy" id="139456"/>
    <lineage>
        <taxon>Eukaryota</taxon>
        <taxon>Metazoa</taxon>
        <taxon>Ecdysozoa</taxon>
        <taxon>Arthropoda</taxon>
        <taxon>Crustacea</taxon>
        <taxon>Multicrustacea</taxon>
        <taxon>Malacostraca</taxon>
        <taxon>Eumalacostraca</taxon>
        <taxon>Eucarida</taxon>
        <taxon>Decapoda</taxon>
        <taxon>Dendrobranchiata</taxon>
        <taxon>Penaeoidea</taxon>
        <taxon>Penaeidae</taxon>
        <taxon>Penaeus</taxon>
    </lineage>
</organism>
<dbReference type="PRINTS" id="PR01185">
    <property type="entry name" value="INTEGRINA"/>
</dbReference>
<dbReference type="AlphaFoldDB" id="A0A0A0PGJ5"/>
<evidence type="ECO:0000256" key="7">
    <source>
        <dbReference type="ARBA" id="ARBA00022989"/>
    </source>
</evidence>
<keyword evidence="9 13" id="KW-0472">Membrane</keyword>
<feature type="domain" description="Integrin alpha second immunoglobulin-like" evidence="17">
    <location>
        <begin position="679"/>
        <end position="815"/>
    </location>
</feature>
<keyword evidence="4 15" id="KW-0732">Signal</keyword>
<dbReference type="Gene3D" id="2.60.40.1510">
    <property type="entry name" value="ntegrin, alpha v. Chain A, domain 3"/>
    <property type="match status" value="1"/>
</dbReference>
<feature type="transmembrane region" description="Helical" evidence="13">
    <location>
        <begin position="1032"/>
        <end position="1054"/>
    </location>
</feature>
<comment type="subcellular location">
    <subcellularLocation>
        <location evidence="1 13">Membrane</location>
        <topology evidence="1 13">Single-pass type I membrane protein</topology>
    </subcellularLocation>
</comment>
<keyword evidence="8 13" id="KW-0401">Integrin</keyword>
<dbReference type="InterPro" id="IPR048286">
    <property type="entry name" value="Integrin_alpha_Ig-like_3"/>
</dbReference>
<feature type="repeat" description="FG-GAP" evidence="12">
    <location>
        <begin position="412"/>
        <end position="470"/>
    </location>
</feature>
<dbReference type="InterPro" id="IPR013517">
    <property type="entry name" value="FG-GAP"/>
</dbReference>
<evidence type="ECO:0000256" key="3">
    <source>
        <dbReference type="ARBA" id="ARBA00022692"/>
    </source>
</evidence>
<evidence type="ECO:0000256" key="9">
    <source>
        <dbReference type="ARBA" id="ARBA00023136"/>
    </source>
</evidence>
<keyword evidence="5" id="KW-0677">Repeat</keyword>
<feature type="repeat" description="FG-GAP" evidence="12">
    <location>
        <begin position="340"/>
        <end position="401"/>
    </location>
</feature>
<protein>
    <submittedName>
        <fullName evidence="19">Integrin alpha 8</fullName>
    </submittedName>
</protein>
<keyword evidence="3 13" id="KW-0812">Transmembrane</keyword>
<comment type="similarity">
    <text evidence="2 13">Belongs to the integrin alpha chain family.</text>
</comment>
<evidence type="ECO:0000256" key="8">
    <source>
        <dbReference type="ARBA" id="ARBA00023037"/>
    </source>
</evidence>
<dbReference type="InterPro" id="IPR032695">
    <property type="entry name" value="Integrin_dom_sf"/>
</dbReference>
<evidence type="ECO:0000256" key="12">
    <source>
        <dbReference type="PROSITE-ProRule" id="PRU00803"/>
    </source>
</evidence>